<dbReference type="GO" id="GO:0042910">
    <property type="term" value="F:xenobiotic transmembrane transporter activity"/>
    <property type="evidence" value="ECO:0007669"/>
    <property type="project" value="TreeGrafter"/>
</dbReference>
<dbReference type="NCBIfam" id="TIGR00915">
    <property type="entry name" value="2A0602"/>
    <property type="match status" value="1"/>
</dbReference>
<gene>
    <name evidence="10" type="primary">bepE</name>
    <name evidence="10" type="ORF">DB44_BP00180</name>
</gene>
<dbReference type="Gene3D" id="1.20.1640.10">
    <property type="entry name" value="Multidrug efflux transporter AcrB transmembrane domain"/>
    <property type="match status" value="2"/>
</dbReference>
<evidence type="ECO:0000256" key="9">
    <source>
        <dbReference type="SAM" id="Phobius"/>
    </source>
</evidence>
<dbReference type="NCBIfam" id="NF000282">
    <property type="entry name" value="RND_permease_1"/>
    <property type="match status" value="1"/>
</dbReference>
<evidence type="ECO:0000256" key="1">
    <source>
        <dbReference type="ARBA" id="ARBA00004429"/>
    </source>
</evidence>
<feature type="transmembrane region" description="Helical" evidence="9">
    <location>
        <begin position="12"/>
        <end position="32"/>
    </location>
</feature>
<dbReference type="EMBL" id="JSAN01000038">
    <property type="protein sequence ID" value="KIC73087.1"/>
    <property type="molecule type" value="Genomic_DNA"/>
</dbReference>
<feature type="transmembrane region" description="Helical" evidence="9">
    <location>
        <begin position="968"/>
        <end position="991"/>
    </location>
</feature>
<dbReference type="FunFam" id="1.20.1640.10:FF:000001">
    <property type="entry name" value="Efflux pump membrane transporter"/>
    <property type="match status" value="1"/>
</dbReference>
<feature type="transmembrane region" description="Helical" evidence="9">
    <location>
        <begin position="473"/>
        <end position="500"/>
    </location>
</feature>
<keyword evidence="3" id="KW-0813">Transport</keyword>
<dbReference type="InterPro" id="IPR027463">
    <property type="entry name" value="AcrB_DN_DC_subdom"/>
</dbReference>
<dbReference type="FunFam" id="3.30.70.1430:FF:000001">
    <property type="entry name" value="Efflux pump membrane transporter"/>
    <property type="match status" value="1"/>
</dbReference>
<keyword evidence="5" id="KW-0997">Cell inner membrane</keyword>
<proteinExistence type="inferred from homology"/>
<dbReference type="SUPFAM" id="SSF82866">
    <property type="entry name" value="Multidrug efflux transporter AcrB transmembrane domain"/>
    <property type="match status" value="2"/>
</dbReference>
<dbReference type="InterPro" id="IPR004764">
    <property type="entry name" value="MdtF-like"/>
</dbReference>
<dbReference type="Gene3D" id="3.30.70.1320">
    <property type="entry name" value="Multidrug efflux transporter AcrB pore domain like"/>
    <property type="match status" value="1"/>
</dbReference>
<dbReference type="GO" id="GO:0015562">
    <property type="term" value="F:efflux transmembrane transporter activity"/>
    <property type="evidence" value="ECO:0007669"/>
    <property type="project" value="InterPro"/>
</dbReference>
<dbReference type="PANTHER" id="PTHR32063">
    <property type="match status" value="1"/>
</dbReference>
<protein>
    <submittedName>
        <fullName evidence="10">Efflux pump membrane transporter BepE</fullName>
    </submittedName>
</protein>
<feature type="transmembrane region" description="Helical" evidence="9">
    <location>
        <begin position="922"/>
        <end position="947"/>
    </location>
</feature>
<feature type="transmembrane region" description="Helical" evidence="9">
    <location>
        <begin position="896"/>
        <end position="916"/>
    </location>
</feature>
<accession>A0A0C1K0V2</accession>
<evidence type="ECO:0000256" key="2">
    <source>
        <dbReference type="ARBA" id="ARBA00010942"/>
    </source>
</evidence>
<dbReference type="PRINTS" id="PR00702">
    <property type="entry name" value="ACRIFLAVINRP"/>
</dbReference>
<keyword evidence="7 9" id="KW-1133">Transmembrane helix</keyword>
<reference evidence="10 11" key="1">
    <citation type="journal article" date="2014" name="Mol. Biol. Evol.">
        <title>Massive expansion of Ubiquitination-related gene families within the Chlamydiae.</title>
        <authorList>
            <person name="Domman D."/>
            <person name="Collingro A."/>
            <person name="Lagkouvardos I."/>
            <person name="Gehre L."/>
            <person name="Weinmaier T."/>
            <person name="Rattei T."/>
            <person name="Subtil A."/>
            <person name="Horn M."/>
        </authorList>
    </citation>
    <scope>NUCLEOTIDE SEQUENCE [LARGE SCALE GENOMIC DNA]</scope>
    <source>
        <strain evidence="10 11">EI2</strain>
    </source>
</reference>
<dbReference type="Gene3D" id="3.30.2090.10">
    <property type="entry name" value="Multidrug efflux transporter AcrB TolC docking domain, DN and DC subdomains"/>
    <property type="match status" value="2"/>
</dbReference>
<feature type="transmembrane region" description="Helical" evidence="9">
    <location>
        <begin position="445"/>
        <end position="467"/>
    </location>
</feature>
<dbReference type="Gene3D" id="3.30.70.1440">
    <property type="entry name" value="Multidrug efflux transporter AcrB pore domain"/>
    <property type="match status" value="1"/>
</dbReference>
<sequence length="1038" mass="113795">MMISHFFIDRPIFAFVLSIIITLAGLFALRMLPIEQYPNITPPQIQVTASYAGADASTVAASVAAPIEQLVNGVEDMIYMYSQNSSNGDTALSIFFEIGSNIDMAQVNVQNRVNMALPQLPEEVQRTGVQIKKQTPNILQLVAIQSPDQRYDNIFVSNYTTINVVDEILRLPGISNAMIVNARDYSMRIWLRPDRLAQLQLTTHDVIKAVQAQNNNFTAGLLGYPPTNSSTQLTVPLTGQGRLDNPKQFEDIILRANNDGSYVQIKDVGRVELGAATYDVDGSLNGKTTSMIAIYPLFGANALEVAAEVRKTMERLSKNFPEGLEYTIPYDTTDFITASIHEVTKTIFEAAILVSLVVLIFLQNLRATLIPIIAMVVSIVGTFAGMYVLGFSLNTLTLFGMVLAIGIVVDDAIVVIENVERNMRELKLLPRAAAHKAMEEVSGPVVAIVFVLCAVFIPVAFLGGIAGQLYKQFAITISVSVVISGFVALTLSPALAALILKPHPSPSRFSLLFNKGFDAFTNGYMHITKWILNHTWAGLLLFTTVITILVILNHAIPTSFIPQEDQGYLMALVNMPDASSLDRTKEVDTAITEIALDIPGVENMVSLTGFSLLESLNRLQMGTNFITLKNWDQRRTPVLQAGAIQAALNKKYSAISDAQIMTFNPPAIQGLGTVGGFEFWIENRGDGDIQALETVTQNFIAKARGRPELQGLTTSIQTNNMQLYVDLDRYKAETLGVTISEVFQTLQIFLGSLYINNFNKFGRVFQVNVQAEPTYRSNLQNLEDMYVRSIHNEMVPLKSFLSTHYTKGANLVSRFNGFTSAKIIGGAAPGYSSGQAMAAMEQLAKEELPEQMTYAWSGEAYQEKKTGGTSTNVLLIGVLMVFLILSALYERWSLPFAIILAVPFGLMGAFLAIWIRGISNDVYFNVGLVTLIALSAKNAILIVEFAIIKREEGLSVLEAAMEAAKMRFRAILMTSLTFILGVFPLVISSGAGAASRHSVGTGVFGGMIAATILAVFLVPLLYKLIDQRIEKKEKREHV</sequence>
<evidence type="ECO:0000256" key="3">
    <source>
        <dbReference type="ARBA" id="ARBA00022448"/>
    </source>
</evidence>
<comment type="subcellular location">
    <subcellularLocation>
        <location evidence="1">Cell inner membrane</location>
        <topology evidence="1">Multi-pass membrane protein</topology>
    </subcellularLocation>
</comment>
<feature type="transmembrane region" description="Helical" evidence="9">
    <location>
        <begin position="396"/>
        <end position="416"/>
    </location>
</feature>
<dbReference type="GO" id="GO:0005886">
    <property type="term" value="C:plasma membrane"/>
    <property type="evidence" value="ECO:0007669"/>
    <property type="project" value="UniProtKB-SubCell"/>
</dbReference>
<keyword evidence="4" id="KW-1003">Cell membrane</keyword>
<evidence type="ECO:0000256" key="5">
    <source>
        <dbReference type="ARBA" id="ARBA00022519"/>
    </source>
</evidence>
<feature type="transmembrane region" description="Helical" evidence="9">
    <location>
        <begin position="369"/>
        <end position="390"/>
    </location>
</feature>
<evidence type="ECO:0000256" key="7">
    <source>
        <dbReference type="ARBA" id="ARBA00022989"/>
    </source>
</evidence>
<keyword evidence="8 9" id="KW-0472">Membrane</keyword>
<dbReference type="SUPFAM" id="SSF82693">
    <property type="entry name" value="Multidrug efflux transporter AcrB pore domain, PN1, PN2, PC1 and PC2 subdomains"/>
    <property type="match status" value="4"/>
</dbReference>
<organism evidence="10 11">
    <name type="scientific">Candidatus Protochlamydia amoebophila</name>
    <dbReference type="NCBI Taxonomy" id="362787"/>
    <lineage>
        <taxon>Bacteria</taxon>
        <taxon>Pseudomonadati</taxon>
        <taxon>Chlamydiota</taxon>
        <taxon>Chlamydiia</taxon>
        <taxon>Parachlamydiales</taxon>
        <taxon>Parachlamydiaceae</taxon>
        <taxon>Candidatus Protochlamydia</taxon>
    </lineage>
</organism>
<dbReference type="Pfam" id="PF00873">
    <property type="entry name" value="ACR_tran"/>
    <property type="match status" value="1"/>
</dbReference>
<feature type="transmembrane region" description="Helical" evidence="9">
    <location>
        <begin position="872"/>
        <end position="889"/>
    </location>
</feature>
<evidence type="ECO:0000256" key="8">
    <source>
        <dbReference type="ARBA" id="ARBA00023136"/>
    </source>
</evidence>
<keyword evidence="6 9" id="KW-0812">Transmembrane</keyword>
<dbReference type="InterPro" id="IPR001036">
    <property type="entry name" value="Acrflvin-R"/>
</dbReference>
<dbReference type="AlphaFoldDB" id="A0A0C1K0V2"/>
<dbReference type="PATRIC" id="fig|362787.3.peg.624"/>
<dbReference type="Proteomes" id="UP000031465">
    <property type="component" value="Unassembled WGS sequence"/>
</dbReference>
<feature type="transmembrane region" description="Helical" evidence="9">
    <location>
        <begin position="1003"/>
        <end position="1025"/>
    </location>
</feature>
<dbReference type="Gene3D" id="3.30.70.1430">
    <property type="entry name" value="Multidrug efflux transporter AcrB pore domain"/>
    <property type="match status" value="2"/>
</dbReference>
<dbReference type="SUPFAM" id="SSF82714">
    <property type="entry name" value="Multidrug efflux transporter AcrB TolC docking domain, DN and DC subdomains"/>
    <property type="match status" value="2"/>
</dbReference>
<feature type="transmembrane region" description="Helical" evidence="9">
    <location>
        <begin position="535"/>
        <end position="556"/>
    </location>
</feature>
<comment type="similarity">
    <text evidence="2">Belongs to the resistance-nodulation-cell division (RND) (TC 2.A.6) family.</text>
</comment>
<evidence type="ECO:0000313" key="11">
    <source>
        <dbReference type="Proteomes" id="UP000031465"/>
    </source>
</evidence>
<evidence type="ECO:0000256" key="6">
    <source>
        <dbReference type="ARBA" id="ARBA00022692"/>
    </source>
</evidence>
<dbReference type="GO" id="GO:0009636">
    <property type="term" value="P:response to toxic substance"/>
    <property type="evidence" value="ECO:0007669"/>
    <property type="project" value="UniProtKB-ARBA"/>
</dbReference>
<feature type="transmembrane region" description="Helical" evidence="9">
    <location>
        <begin position="346"/>
        <end position="362"/>
    </location>
</feature>
<evidence type="ECO:0000256" key="4">
    <source>
        <dbReference type="ARBA" id="ARBA00022475"/>
    </source>
</evidence>
<comment type="caution">
    <text evidence="10">The sequence shown here is derived from an EMBL/GenBank/DDBJ whole genome shotgun (WGS) entry which is preliminary data.</text>
</comment>
<dbReference type="PANTHER" id="PTHR32063:SF11">
    <property type="entry name" value="CATION OR DRUG EFFLUX SYSTEM PROTEIN"/>
    <property type="match status" value="1"/>
</dbReference>
<name>A0A0C1K0V2_9BACT</name>
<evidence type="ECO:0000313" key="10">
    <source>
        <dbReference type="EMBL" id="KIC73087.1"/>
    </source>
</evidence>